<keyword evidence="3" id="KW-1185">Reference proteome</keyword>
<dbReference type="AlphaFoldDB" id="A0A090Q510"/>
<dbReference type="Proteomes" id="UP000029221">
    <property type="component" value="Unassembled WGS sequence"/>
</dbReference>
<proteinExistence type="predicted"/>
<keyword evidence="1" id="KW-0175">Coiled coil</keyword>
<feature type="coiled-coil region" evidence="1">
    <location>
        <begin position="35"/>
        <end position="90"/>
    </location>
</feature>
<name>A0A090Q510_9FLAO</name>
<organism evidence="2 3">
    <name type="scientific">Nonlabens tegetincola</name>
    <dbReference type="NCBI Taxonomy" id="323273"/>
    <lineage>
        <taxon>Bacteria</taxon>
        <taxon>Pseudomonadati</taxon>
        <taxon>Bacteroidota</taxon>
        <taxon>Flavobacteriia</taxon>
        <taxon>Flavobacteriales</taxon>
        <taxon>Flavobacteriaceae</taxon>
        <taxon>Nonlabens</taxon>
    </lineage>
</organism>
<dbReference type="EMBL" id="BBML01000003">
    <property type="protein sequence ID" value="GAK96828.1"/>
    <property type="molecule type" value="Genomic_DNA"/>
</dbReference>
<gene>
    <name evidence="2" type="ORF">JCM19294_1137</name>
</gene>
<evidence type="ECO:0000313" key="2">
    <source>
        <dbReference type="EMBL" id="GAK96828.1"/>
    </source>
</evidence>
<sequence length="157" mass="18188">MSLSQEKPVDIERKGNKWLISNDAAQAFHYLTVARDSLQKENLELRERIAQLEQEKKDIIAMALQATNNIDEQIDEQQDASNQVDESQSNILRYFKKQSKGIQLTGYLLTDVQQWDAIRFQPRLSFPLTGNWYFTSDAVVTQDNKPSYLIGLGYRFL</sequence>
<protein>
    <submittedName>
        <fullName evidence="2">Uncharacterized protein</fullName>
    </submittedName>
</protein>
<reference evidence="2" key="1">
    <citation type="journal article" date="2014" name="Genome Announc.">
        <title>Draft Genome Sequences of Marine Flavobacterium Nonlabens Strains NR17, NR24, NR27, NR32, NR33, and Ara13.</title>
        <authorList>
            <person name="Nakanishi M."/>
            <person name="Meirelles P."/>
            <person name="Suzuki R."/>
            <person name="Takatani N."/>
            <person name="Mino S."/>
            <person name="Suda W."/>
            <person name="Oshima K."/>
            <person name="Hattori M."/>
            <person name="Ohkuma M."/>
            <person name="Hosokawa M."/>
            <person name="Miyashita K."/>
            <person name="Thompson F.L."/>
            <person name="Niwa A."/>
            <person name="Sawabe T."/>
            <person name="Sawabe T."/>
        </authorList>
    </citation>
    <scope>NUCLEOTIDE SEQUENCE [LARGE SCALE GENOMIC DNA]</scope>
    <source>
        <strain evidence="2">JCM 19294</strain>
    </source>
</reference>
<comment type="caution">
    <text evidence="2">The sequence shown here is derived from an EMBL/GenBank/DDBJ whole genome shotgun (WGS) entry which is preliminary data.</text>
</comment>
<evidence type="ECO:0000313" key="3">
    <source>
        <dbReference type="Proteomes" id="UP000029221"/>
    </source>
</evidence>
<accession>A0A090Q510</accession>
<evidence type="ECO:0000256" key="1">
    <source>
        <dbReference type="SAM" id="Coils"/>
    </source>
</evidence>